<dbReference type="NCBIfam" id="NF004167">
    <property type="entry name" value="PRK05632.1"/>
    <property type="match status" value="1"/>
</dbReference>
<evidence type="ECO:0000256" key="2">
    <source>
        <dbReference type="ARBA" id="ARBA00004989"/>
    </source>
</evidence>
<comment type="similarity">
    <text evidence="4 12">In the N-terminal section; belongs to the CobB/CobQ family.</text>
</comment>
<gene>
    <name evidence="15" type="primary">pta</name>
    <name evidence="16" type="ORF">M0K77_002148</name>
    <name evidence="15" type="ORF">M0K77_RS10740</name>
</gene>
<evidence type="ECO:0000256" key="10">
    <source>
        <dbReference type="ARBA" id="ARBA00023315"/>
    </source>
</evidence>
<comment type="subcellular location">
    <subcellularLocation>
        <location evidence="1 12">Cytoplasm</location>
    </subcellularLocation>
</comment>
<dbReference type="InterPro" id="IPR010766">
    <property type="entry name" value="DRTGG"/>
</dbReference>
<comment type="pathway">
    <text evidence="2 12">Metabolic intermediate biosynthesis; acetyl-CoA biosynthesis; acetyl-CoA from acetate: step 2/2.</text>
</comment>
<dbReference type="GO" id="GO:0005737">
    <property type="term" value="C:cytoplasm"/>
    <property type="evidence" value="ECO:0007669"/>
    <property type="project" value="UniProtKB-SubCell"/>
</dbReference>
<evidence type="ECO:0000256" key="12">
    <source>
        <dbReference type="PIRNR" id="PIRNR006107"/>
    </source>
</evidence>
<name>A0AAD2VQN8_PRORE</name>
<evidence type="ECO:0000313" key="15">
    <source>
        <dbReference type="EMBL" id="ELR5217644.1"/>
    </source>
</evidence>
<comment type="subunit">
    <text evidence="5">Homohexamer.</text>
</comment>
<sequence length="709" mass="76971">MLIPTGTSVGLTSVSLGVVRSMEQKGVQLSVFKPIAQPRVSGNKDQTTEVLRSHSSITTIVEPLTMEYVESLLTSSKKDVLMEEIVARYHDHTKNAEVILIEGLVPTRKHSFAQSLNYEIAKTLGAEIVFVTAPGNSSITQMQERLELVRNEFGGQRNKNIIGVIINKVNAPVDEQGRTRPDLSEIFDDSTKATVANLDTKQLSALNLPVLASIPWNFDLIATRAIDMAKHLGAEVVNEGEIKTRRVKSVTFCARSIPHMLEHFRPGSLLVTSADRPDVLVSASLAAMNGVEIGAVLLTGGYNIDPPIRQLCEQAFETGLPVFMVKSNTWQTSLNLQSFSLEVPADDHERIEKIQNYVARHISSDWIESLVADSERPNRLSPPAFRYQLTELARKAGKRIVLPEGDEPRTVKAASICAERGIATCVLLGNPEDIRRVAAAQGIELGTGIEIVDPVKVREEYVARLVELRKNKGMTEVVAREQLEDNVVLGTLMLEKGEVDGLVSGAVHTTANTIRPPLQLIKTAPGSSLVSSVFFMLLPEQVFVYGDCAINPDPTAEQLSEIAIQSADSAKAFGIDPRVAMISYSTGDSGAGSDVEKVREATRLAKEKRPDLIIDGPLQYDAAVMADVAKSKAPNSPVAGKATVFIFPDLNTGNTTYKAVQRSADLVSIGPMLQGMRKPVNDLSRGALVDDIVYTVALTAIQAVQNENA</sequence>
<comment type="domain">
    <text evidence="12">The N-terminal region seems to be important for proper quaternary structure. The C-terminal region contains the substrate-binding site.</text>
</comment>
<feature type="domain" description="Phosphate acetyl/butaryl transferase" evidence="13">
    <location>
        <begin position="385"/>
        <end position="700"/>
    </location>
</feature>
<dbReference type="EMBL" id="ABEXCJ040000003">
    <property type="protein sequence ID" value="ELR5217644.1"/>
    <property type="molecule type" value="Genomic_DNA"/>
</dbReference>
<dbReference type="Gene3D" id="3.40.1390.20">
    <property type="entry name" value="HprK N-terminal domain-like"/>
    <property type="match status" value="1"/>
</dbReference>
<dbReference type="InterPro" id="IPR042112">
    <property type="entry name" value="P_AcTrfase_dom2"/>
</dbReference>
<dbReference type="NCBIfam" id="TIGR00651">
    <property type="entry name" value="pta"/>
    <property type="match status" value="1"/>
</dbReference>
<dbReference type="SUPFAM" id="SSF75138">
    <property type="entry name" value="HprK N-terminal domain-like"/>
    <property type="match status" value="1"/>
</dbReference>
<dbReference type="CDD" id="cd03109">
    <property type="entry name" value="DTBS"/>
    <property type="match status" value="1"/>
</dbReference>
<keyword evidence="8 12" id="KW-0963">Cytoplasm</keyword>
<dbReference type="Gene3D" id="3.40.50.10950">
    <property type="match status" value="1"/>
</dbReference>
<dbReference type="InterPro" id="IPR016475">
    <property type="entry name" value="P-Actrans_bac"/>
</dbReference>
<dbReference type="SUPFAM" id="SSF52540">
    <property type="entry name" value="P-loop containing nucleoside triphosphate hydrolases"/>
    <property type="match status" value="1"/>
</dbReference>
<dbReference type="NCBIfam" id="NF007233">
    <property type="entry name" value="PRK09653.1"/>
    <property type="match status" value="1"/>
</dbReference>
<evidence type="ECO:0000256" key="4">
    <source>
        <dbReference type="ARBA" id="ARBA00009786"/>
    </source>
</evidence>
<dbReference type="PANTHER" id="PTHR43356">
    <property type="entry name" value="PHOSPHATE ACETYLTRANSFERASE"/>
    <property type="match status" value="1"/>
</dbReference>
<dbReference type="InterPro" id="IPR002505">
    <property type="entry name" value="PTA_PTB"/>
</dbReference>
<evidence type="ECO:0000256" key="1">
    <source>
        <dbReference type="ARBA" id="ARBA00004496"/>
    </source>
</evidence>
<evidence type="ECO:0000256" key="6">
    <source>
        <dbReference type="ARBA" id="ARBA00012707"/>
    </source>
</evidence>
<comment type="catalytic activity">
    <reaction evidence="12">
        <text>acetyl-CoA + phosphate = acetyl phosphate + CoA</text>
        <dbReference type="Rhea" id="RHEA:19521"/>
        <dbReference type="ChEBI" id="CHEBI:22191"/>
        <dbReference type="ChEBI" id="CHEBI:43474"/>
        <dbReference type="ChEBI" id="CHEBI:57287"/>
        <dbReference type="ChEBI" id="CHEBI:57288"/>
        <dbReference type="EC" id="2.3.1.8"/>
    </reaction>
</comment>
<dbReference type="InterPro" id="IPR004614">
    <property type="entry name" value="P_AcTrfase"/>
</dbReference>
<dbReference type="GO" id="GO:0008959">
    <property type="term" value="F:phosphate acetyltransferase activity"/>
    <property type="evidence" value="ECO:0007669"/>
    <property type="project" value="UniProtKB-EC"/>
</dbReference>
<comment type="similarity">
    <text evidence="3 12">In the C-terminal section; belongs to the phosphate acetyltransferase and butyryltransferase family.</text>
</comment>
<dbReference type="EMBL" id="ABEXCJ050000003">
    <property type="protein sequence ID" value="EMR4589831.1"/>
    <property type="molecule type" value="Genomic_DNA"/>
</dbReference>
<dbReference type="FunFam" id="3.40.50.10750:FF:000001">
    <property type="entry name" value="Phosphate acetyltransferase"/>
    <property type="match status" value="1"/>
</dbReference>
<protein>
    <recommendedName>
        <fullName evidence="7 12">Phosphate acetyltransferase</fullName>
        <ecNumber evidence="6 12">2.3.1.8</ecNumber>
    </recommendedName>
    <alternativeName>
        <fullName evidence="11 12">Phosphotransacetylase</fullName>
    </alternativeName>
</protein>
<dbReference type="EC" id="2.3.1.8" evidence="6 12"/>
<dbReference type="SUPFAM" id="SSF53659">
    <property type="entry name" value="Isocitrate/Isopropylmalate dehydrogenase-like"/>
    <property type="match status" value="1"/>
</dbReference>
<dbReference type="PANTHER" id="PTHR43356:SF3">
    <property type="entry name" value="PHOSPHATE ACETYLTRANSFERASE"/>
    <property type="match status" value="1"/>
</dbReference>
<evidence type="ECO:0000256" key="11">
    <source>
        <dbReference type="ARBA" id="ARBA00031108"/>
    </source>
</evidence>
<dbReference type="InterPro" id="IPR042113">
    <property type="entry name" value="P_AcTrfase_dom1"/>
</dbReference>
<dbReference type="Gene3D" id="3.40.50.300">
    <property type="entry name" value="P-loop containing nucleotide triphosphate hydrolases"/>
    <property type="match status" value="1"/>
</dbReference>
<dbReference type="InterPro" id="IPR028979">
    <property type="entry name" value="Ser_kin/Pase_Hpr-like_N_sf"/>
</dbReference>
<dbReference type="Gene3D" id="3.40.50.10750">
    <property type="entry name" value="Isocitrate/Isopropylmalate dehydrogenase-like"/>
    <property type="match status" value="1"/>
</dbReference>
<dbReference type="FunFam" id="3.40.1390.20:FF:000001">
    <property type="entry name" value="Phosphate acetyltransferase"/>
    <property type="match status" value="1"/>
</dbReference>
<dbReference type="Pfam" id="PF07085">
    <property type="entry name" value="DRTGG"/>
    <property type="match status" value="1"/>
</dbReference>
<comment type="caution">
    <text evidence="15">The sequence shown here is derived from an EMBL/GenBank/DDBJ whole genome shotgun (WGS) entry which is preliminary data.</text>
</comment>
<evidence type="ECO:0000256" key="5">
    <source>
        <dbReference type="ARBA" id="ARBA00011643"/>
    </source>
</evidence>
<dbReference type="AlphaFoldDB" id="A0AAD2VQN8"/>
<feature type="domain" description="DRTGG" evidence="14">
    <location>
        <begin position="227"/>
        <end position="338"/>
    </location>
</feature>
<dbReference type="InterPro" id="IPR027417">
    <property type="entry name" value="P-loop_NTPase"/>
</dbReference>
<evidence type="ECO:0000259" key="13">
    <source>
        <dbReference type="Pfam" id="PF01515"/>
    </source>
</evidence>
<comment type="function">
    <text evidence="12">Involved in acetate metabolism.</text>
</comment>
<evidence type="ECO:0000256" key="8">
    <source>
        <dbReference type="ARBA" id="ARBA00022490"/>
    </source>
</evidence>
<accession>A0AAD2VQN8</accession>
<evidence type="ECO:0000256" key="7">
    <source>
        <dbReference type="ARBA" id="ARBA00021528"/>
    </source>
</evidence>
<dbReference type="PIRSF" id="PIRSF006107">
    <property type="entry name" value="PhpActrans_proteobac"/>
    <property type="match status" value="1"/>
</dbReference>
<keyword evidence="10 12" id="KW-0012">Acyltransferase</keyword>
<organism evidence="15">
    <name type="scientific">Providencia rettgeri</name>
    <dbReference type="NCBI Taxonomy" id="587"/>
    <lineage>
        <taxon>Bacteria</taxon>
        <taxon>Pseudomonadati</taxon>
        <taxon>Pseudomonadota</taxon>
        <taxon>Gammaproteobacteria</taxon>
        <taxon>Enterobacterales</taxon>
        <taxon>Morganellaceae</taxon>
        <taxon>Providencia</taxon>
    </lineage>
</organism>
<reference evidence="15" key="1">
    <citation type="submission" date="2023-10" db="EMBL/GenBank/DDBJ databases">
        <authorList>
            <consortium name="Clinical and Environmental Microbiology Branch: Whole genome sequencing antimicrobial resistance pathogens in the healthcare setting"/>
        </authorList>
    </citation>
    <scope>NUCLEOTIDE SEQUENCE</scope>
    <source>
        <strain evidence="15">2020QW-00022</strain>
    </source>
</reference>
<dbReference type="Pfam" id="PF01515">
    <property type="entry name" value="PTA_PTB"/>
    <property type="match status" value="1"/>
</dbReference>
<evidence type="ECO:0000259" key="14">
    <source>
        <dbReference type="Pfam" id="PF07085"/>
    </source>
</evidence>
<dbReference type="Pfam" id="PF13500">
    <property type="entry name" value="AAA_26"/>
    <property type="match status" value="1"/>
</dbReference>
<keyword evidence="9 12" id="KW-0808">Transferase</keyword>
<evidence type="ECO:0000313" key="16">
    <source>
        <dbReference type="EMBL" id="EMR4589831.1"/>
    </source>
</evidence>
<proteinExistence type="inferred from homology"/>
<evidence type="ECO:0000256" key="3">
    <source>
        <dbReference type="ARBA" id="ARBA00008756"/>
    </source>
</evidence>
<evidence type="ECO:0000256" key="9">
    <source>
        <dbReference type="ARBA" id="ARBA00022679"/>
    </source>
</evidence>
<dbReference type="InterPro" id="IPR050500">
    <property type="entry name" value="Phos_Acetyltrans/Butyryltrans"/>
</dbReference>
<dbReference type="RefSeq" id="WP_213913237.1">
    <property type="nucleotide sequence ID" value="NZ_CP096258.1"/>
</dbReference>